<dbReference type="Pfam" id="PF12833">
    <property type="entry name" value="HTH_18"/>
    <property type="match status" value="1"/>
</dbReference>
<dbReference type="PANTHER" id="PTHR43280:SF2">
    <property type="entry name" value="HTH-TYPE TRANSCRIPTIONAL REGULATOR EXSA"/>
    <property type="match status" value="1"/>
</dbReference>
<protein>
    <submittedName>
        <fullName evidence="5">Helix-turn-helix domain-containing protein</fullName>
    </submittedName>
</protein>
<keyword evidence="1" id="KW-0805">Transcription regulation</keyword>
<evidence type="ECO:0000313" key="5">
    <source>
        <dbReference type="EMBL" id="MFD0854281.1"/>
    </source>
</evidence>
<comment type="caution">
    <text evidence="5">The sequence shown here is derived from an EMBL/GenBank/DDBJ whole genome shotgun (WGS) entry which is preliminary data.</text>
</comment>
<dbReference type="Proteomes" id="UP001597083">
    <property type="component" value="Unassembled WGS sequence"/>
</dbReference>
<dbReference type="InterPro" id="IPR009057">
    <property type="entry name" value="Homeodomain-like_sf"/>
</dbReference>
<dbReference type="PANTHER" id="PTHR43280">
    <property type="entry name" value="ARAC-FAMILY TRANSCRIPTIONAL REGULATOR"/>
    <property type="match status" value="1"/>
</dbReference>
<evidence type="ECO:0000259" key="4">
    <source>
        <dbReference type="PROSITE" id="PS01124"/>
    </source>
</evidence>
<feature type="domain" description="HTH araC/xylS-type" evidence="4">
    <location>
        <begin position="1"/>
        <end position="50"/>
    </location>
</feature>
<dbReference type="EMBL" id="JBHTIR010002826">
    <property type="protein sequence ID" value="MFD0854281.1"/>
    <property type="molecule type" value="Genomic_DNA"/>
</dbReference>
<sequence length="55" mass="6107">MRLDHARTLLEATDLPIDRIAERCGLGSSANLRRHFATHVGVSPTAYRSTFTPQV</sequence>
<gene>
    <name evidence="5" type="ORF">ACFQ07_18730</name>
</gene>
<organism evidence="5 6">
    <name type="scientific">Actinomadura adrarensis</name>
    <dbReference type="NCBI Taxonomy" id="1819600"/>
    <lineage>
        <taxon>Bacteria</taxon>
        <taxon>Bacillati</taxon>
        <taxon>Actinomycetota</taxon>
        <taxon>Actinomycetes</taxon>
        <taxon>Streptosporangiales</taxon>
        <taxon>Thermomonosporaceae</taxon>
        <taxon>Actinomadura</taxon>
    </lineage>
</organism>
<accession>A0ABW3CL72</accession>
<keyword evidence="6" id="KW-1185">Reference proteome</keyword>
<dbReference type="PROSITE" id="PS01124">
    <property type="entry name" value="HTH_ARAC_FAMILY_2"/>
    <property type="match status" value="1"/>
</dbReference>
<dbReference type="InterPro" id="IPR018062">
    <property type="entry name" value="HTH_AraC-typ_CS"/>
</dbReference>
<name>A0ABW3CL72_9ACTN</name>
<evidence type="ECO:0000313" key="6">
    <source>
        <dbReference type="Proteomes" id="UP001597083"/>
    </source>
</evidence>
<keyword evidence="2" id="KW-0238">DNA-binding</keyword>
<dbReference type="Gene3D" id="1.10.10.60">
    <property type="entry name" value="Homeodomain-like"/>
    <property type="match status" value="1"/>
</dbReference>
<proteinExistence type="predicted"/>
<dbReference type="InterPro" id="IPR018060">
    <property type="entry name" value="HTH_AraC"/>
</dbReference>
<dbReference type="SUPFAM" id="SSF46689">
    <property type="entry name" value="Homeodomain-like"/>
    <property type="match status" value="1"/>
</dbReference>
<evidence type="ECO:0000256" key="2">
    <source>
        <dbReference type="ARBA" id="ARBA00023125"/>
    </source>
</evidence>
<dbReference type="PROSITE" id="PS00041">
    <property type="entry name" value="HTH_ARAC_FAMILY_1"/>
    <property type="match status" value="1"/>
</dbReference>
<evidence type="ECO:0000256" key="1">
    <source>
        <dbReference type="ARBA" id="ARBA00023015"/>
    </source>
</evidence>
<keyword evidence="3" id="KW-0804">Transcription</keyword>
<reference evidence="6" key="1">
    <citation type="journal article" date="2019" name="Int. J. Syst. Evol. Microbiol.">
        <title>The Global Catalogue of Microorganisms (GCM) 10K type strain sequencing project: providing services to taxonomists for standard genome sequencing and annotation.</title>
        <authorList>
            <consortium name="The Broad Institute Genomics Platform"/>
            <consortium name="The Broad Institute Genome Sequencing Center for Infectious Disease"/>
            <person name="Wu L."/>
            <person name="Ma J."/>
        </authorList>
    </citation>
    <scope>NUCLEOTIDE SEQUENCE [LARGE SCALE GENOMIC DNA]</scope>
    <source>
        <strain evidence="6">JCM 31696</strain>
    </source>
</reference>
<evidence type="ECO:0000256" key="3">
    <source>
        <dbReference type="ARBA" id="ARBA00023163"/>
    </source>
</evidence>